<gene>
    <name evidence="1" type="ORF">B9G98_02922</name>
</gene>
<dbReference type="GeneID" id="36516670"/>
<name>A0A2T0FJY8_9ASCO</name>
<dbReference type="RefSeq" id="XP_024665247.1">
    <property type="nucleotide sequence ID" value="XM_024809479.1"/>
</dbReference>
<evidence type="ECO:0000313" key="1">
    <source>
        <dbReference type="EMBL" id="PRT55302.1"/>
    </source>
</evidence>
<sequence length="131" mass="14713">MGICASCLGKRDKARSPEESPLLTPENHATSYADAQAAKQQQDLNVIVRKTHDRLIDINFVGRPDMENVDEPIEELREQLNAVEGTKVWTWPQLMGLSEAEDAIVSAALEWAKKAPMLQLPFNHSELVEEF</sequence>
<dbReference type="EMBL" id="NDIQ01000021">
    <property type="protein sequence ID" value="PRT55302.1"/>
    <property type="molecule type" value="Genomic_DNA"/>
</dbReference>
<dbReference type="Proteomes" id="UP000238350">
    <property type="component" value="Unassembled WGS sequence"/>
</dbReference>
<proteinExistence type="predicted"/>
<protein>
    <submittedName>
        <fullName evidence="1">Uncharacterized protein</fullName>
    </submittedName>
</protein>
<comment type="caution">
    <text evidence="1">The sequence shown here is derived from an EMBL/GenBank/DDBJ whole genome shotgun (WGS) entry which is preliminary data.</text>
</comment>
<dbReference type="AlphaFoldDB" id="A0A2T0FJY8"/>
<reference evidence="1 2" key="1">
    <citation type="submission" date="2017-04" db="EMBL/GenBank/DDBJ databases">
        <title>Genome sequencing of [Candida] sorbophila.</title>
        <authorList>
            <person name="Ahn J.O."/>
        </authorList>
    </citation>
    <scope>NUCLEOTIDE SEQUENCE [LARGE SCALE GENOMIC DNA]</scope>
    <source>
        <strain evidence="1 2">DS02</strain>
    </source>
</reference>
<organism evidence="1 2">
    <name type="scientific">Wickerhamiella sorbophila</name>
    <dbReference type="NCBI Taxonomy" id="45607"/>
    <lineage>
        <taxon>Eukaryota</taxon>
        <taxon>Fungi</taxon>
        <taxon>Dikarya</taxon>
        <taxon>Ascomycota</taxon>
        <taxon>Saccharomycotina</taxon>
        <taxon>Dipodascomycetes</taxon>
        <taxon>Dipodascales</taxon>
        <taxon>Trichomonascaceae</taxon>
        <taxon>Wickerhamiella</taxon>
    </lineage>
</organism>
<keyword evidence="2" id="KW-1185">Reference proteome</keyword>
<accession>A0A2T0FJY8</accession>
<evidence type="ECO:0000313" key="2">
    <source>
        <dbReference type="Proteomes" id="UP000238350"/>
    </source>
</evidence>